<feature type="transmembrane region" description="Helical" evidence="4">
    <location>
        <begin position="76"/>
        <end position="94"/>
    </location>
</feature>
<feature type="transmembrane region" description="Helical" evidence="4">
    <location>
        <begin position="7"/>
        <end position="27"/>
    </location>
</feature>
<dbReference type="InterPro" id="IPR036259">
    <property type="entry name" value="MFS_trans_sf"/>
</dbReference>
<dbReference type="OrthoDB" id="9793415at2"/>
<accession>A0A285X3N6</accession>
<protein>
    <submittedName>
        <fullName evidence="6">MFS transporter, OFA family, oxalate/formate antiporter</fullName>
    </submittedName>
</protein>
<dbReference type="PANTHER" id="PTHR11360:SF317">
    <property type="entry name" value="MAJOR FACILITATOR SUPERFAMILY (MFS) PROFILE DOMAIN-CONTAINING PROTEIN-RELATED"/>
    <property type="match status" value="1"/>
</dbReference>
<dbReference type="SUPFAM" id="SSF103473">
    <property type="entry name" value="MFS general substrate transporter"/>
    <property type="match status" value="1"/>
</dbReference>
<feature type="transmembrane region" description="Helical" evidence="4">
    <location>
        <begin position="224"/>
        <end position="245"/>
    </location>
</feature>
<dbReference type="PANTHER" id="PTHR11360">
    <property type="entry name" value="MONOCARBOXYLATE TRANSPORTER"/>
    <property type="match status" value="1"/>
</dbReference>
<feature type="transmembrane region" description="Helical" evidence="4">
    <location>
        <begin position="347"/>
        <end position="368"/>
    </location>
</feature>
<dbReference type="EMBL" id="OCMF01000001">
    <property type="protein sequence ID" value="SOC79922.1"/>
    <property type="molecule type" value="Genomic_DNA"/>
</dbReference>
<feature type="transmembrane region" description="Helical" evidence="4">
    <location>
        <begin position="284"/>
        <end position="305"/>
    </location>
</feature>
<proteinExistence type="predicted"/>
<feature type="domain" description="Major facilitator superfamily (MFS) profile" evidence="5">
    <location>
        <begin position="9"/>
        <end position="402"/>
    </location>
</feature>
<dbReference type="GO" id="GO:0022857">
    <property type="term" value="F:transmembrane transporter activity"/>
    <property type="evidence" value="ECO:0007669"/>
    <property type="project" value="InterPro"/>
</dbReference>
<evidence type="ECO:0000256" key="2">
    <source>
        <dbReference type="ARBA" id="ARBA00022989"/>
    </source>
</evidence>
<evidence type="ECO:0000256" key="4">
    <source>
        <dbReference type="SAM" id="Phobius"/>
    </source>
</evidence>
<gene>
    <name evidence="6" type="ORF">SAMN06296241_1463</name>
</gene>
<feature type="transmembrane region" description="Helical" evidence="4">
    <location>
        <begin position="100"/>
        <end position="119"/>
    </location>
</feature>
<dbReference type="RefSeq" id="WP_097055621.1">
    <property type="nucleotide sequence ID" value="NZ_OCMF01000001.1"/>
</dbReference>
<evidence type="ECO:0000259" key="5">
    <source>
        <dbReference type="PROSITE" id="PS50850"/>
    </source>
</evidence>
<feature type="transmembrane region" description="Helical" evidence="4">
    <location>
        <begin position="47"/>
        <end position="67"/>
    </location>
</feature>
<evidence type="ECO:0000313" key="7">
    <source>
        <dbReference type="Proteomes" id="UP000219193"/>
    </source>
</evidence>
<feature type="transmembrane region" description="Helical" evidence="4">
    <location>
        <begin position="251"/>
        <end position="272"/>
    </location>
</feature>
<feature type="transmembrane region" description="Helical" evidence="4">
    <location>
        <begin position="380"/>
        <end position="397"/>
    </location>
</feature>
<dbReference type="InterPro" id="IPR011701">
    <property type="entry name" value="MFS"/>
</dbReference>
<dbReference type="PROSITE" id="PS50850">
    <property type="entry name" value="MFS"/>
    <property type="match status" value="1"/>
</dbReference>
<dbReference type="AlphaFoldDB" id="A0A285X3N6"/>
<feature type="transmembrane region" description="Helical" evidence="4">
    <location>
        <begin position="311"/>
        <end position="335"/>
    </location>
</feature>
<dbReference type="CDD" id="cd17353">
    <property type="entry name" value="MFS_OFA_like"/>
    <property type="match status" value="1"/>
</dbReference>
<evidence type="ECO:0000313" key="6">
    <source>
        <dbReference type="EMBL" id="SOC79922.1"/>
    </source>
</evidence>
<organism evidence="6 7">
    <name type="scientific">Salinimicrobium sediminis</name>
    <dbReference type="NCBI Taxonomy" id="1343891"/>
    <lineage>
        <taxon>Bacteria</taxon>
        <taxon>Pseudomonadati</taxon>
        <taxon>Bacteroidota</taxon>
        <taxon>Flavobacteriia</taxon>
        <taxon>Flavobacteriales</taxon>
        <taxon>Flavobacteriaceae</taxon>
        <taxon>Salinimicrobium</taxon>
    </lineage>
</organism>
<dbReference type="Pfam" id="PF07690">
    <property type="entry name" value="MFS_1"/>
    <property type="match status" value="1"/>
</dbReference>
<feature type="transmembrane region" description="Helical" evidence="4">
    <location>
        <begin position="140"/>
        <end position="162"/>
    </location>
</feature>
<reference evidence="7" key="1">
    <citation type="submission" date="2017-09" db="EMBL/GenBank/DDBJ databases">
        <authorList>
            <person name="Varghese N."/>
            <person name="Submissions S."/>
        </authorList>
    </citation>
    <scope>NUCLEOTIDE SEQUENCE [LARGE SCALE GENOMIC DNA]</scope>
    <source>
        <strain evidence="7">CGMCC 1.12641</strain>
    </source>
</reference>
<keyword evidence="3 4" id="KW-0472">Membrane</keyword>
<keyword evidence="2 4" id="KW-1133">Transmembrane helix</keyword>
<dbReference type="Gene3D" id="1.20.1250.20">
    <property type="entry name" value="MFS general substrate transporter like domains"/>
    <property type="match status" value="2"/>
</dbReference>
<evidence type="ECO:0000256" key="1">
    <source>
        <dbReference type="ARBA" id="ARBA00022692"/>
    </source>
</evidence>
<dbReference type="InterPro" id="IPR050327">
    <property type="entry name" value="Proton-linked_MCT"/>
</dbReference>
<feature type="transmembrane region" description="Helical" evidence="4">
    <location>
        <begin position="168"/>
        <end position="187"/>
    </location>
</feature>
<evidence type="ECO:0000256" key="3">
    <source>
        <dbReference type="ARBA" id="ARBA00023136"/>
    </source>
</evidence>
<name>A0A285X3N6_9FLAO</name>
<dbReference type="Proteomes" id="UP000219193">
    <property type="component" value="Unassembled WGS sequence"/>
</dbReference>
<dbReference type="InterPro" id="IPR020846">
    <property type="entry name" value="MFS_dom"/>
</dbReference>
<keyword evidence="1 4" id="KW-0812">Transmembrane</keyword>
<keyword evidence="7" id="KW-1185">Reference proteome</keyword>
<sequence>MKKTKNRWLIAASAVGIHLSIGSVYAWSVYTTPLTQQLGWDLKETQFTFSLAIFFLGISAAFLGHFLEKKGPQRSGILTAILFGVGIAGSGIAIELESVYLLYLFYGLLGGIGLGLGYITPVSTLIKWFPDKPGLATGMAVMGFGFAALISSPLIVYLIGFVGIANTFYLMGSIYFIVILLSSLYLASPPAEWAPVNAGKVTKKVEQASVQLTAGEAVKTRRFWLLWLMFFINISCGIAIISAASPMAQEFAGLTVVAAATMVGVMGLFNGLGRLGWASLSDAIGRPNVFSAFFIIQMLAFLGLPQVEDPLLFQLFIFVIISCYGGGFATMPAFLKDLFGTKQLGIILGYMLTAWATAGMAGPLLAAWARSVSNSYNSTLYIFSGFLFVALLLSLLIRKDIQGLESTTREEEKKIRSVDAAVHSSEV</sequence>